<dbReference type="GO" id="GO:0005737">
    <property type="term" value="C:cytoplasm"/>
    <property type="evidence" value="ECO:0007669"/>
    <property type="project" value="TreeGrafter"/>
</dbReference>
<keyword evidence="8" id="KW-1185">Reference proteome</keyword>
<feature type="domain" description="Albumin" evidence="7">
    <location>
        <begin position="23"/>
        <end position="216"/>
    </location>
</feature>
<evidence type="ECO:0000313" key="9">
    <source>
        <dbReference type="RefSeq" id="XP_033817604.1"/>
    </source>
</evidence>
<evidence type="ECO:0000259" key="7">
    <source>
        <dbReference type="PROSITE" id="PS51438"/>
    </source>
</evidence>
<dbReference type="InterPro" id="IPR021177">
    <property type="entry name" value="Serum_albumin/AFP/Afamin"/>
</dbReference>
<dbReference type="KEGG" id="gsh:117368252"/>
<feature type="chain" id="PRO_5028199030" evidence="6">
    <location>
        <begin position="19"/>
        <end position="614"/>
    </location>
</feature>
<dbReference type="Proteomes" id="UP000515159">
    <property type="component" value="Chromosome 1"/>
</dbReference>
<keyword evidence="5" id="KW-1015">Disulfide bond</keyword>
<keyword evidence="3 6" id="KW-0732">Signal</keyword>
<proteinExistence type="predicted"/>
<evidence type="ECO:0000256" key="4">
    <source>
        <dbReference type="ARBA" id="ARBA00022737"/>
    </source>
</evidence>
<dbReference type="SUPFAM" id="SSF48552">
    <property type="entry name" value="Serum albumin-like"/>
    <property type="match status" value="3"/>
</dbReference>
<dbReference type="GO" id="GO:0036094">
    <property type="term" value="F:small molecule binding"/>
    <property type="evidence" value="ECO:0007669"/>
    <property type="project" value="TreeGrafter"/>
</dbReference>
<evidence type="ECO:0000256" key="3">
    <source>
        <dbReference type="ARBA" id="ARBA00022729"/>
    </source>
</evidence>
<gene>
    <name evidence="9" type="primary">LOC117368252</name>
</gene>
<evidence type="ECO:0000256" key="1">
    <source>
        <dbReference type="ARBA" id="ARBA00004613"/>
    </source>
</evidence>
<keyword evidence="4" id="KW-0677">Repeat</keyword>
<dbReference type="PROSITE" id="PS51438">
    <property type="entry name" value="ALBUMIN_2"/>
    <property type="match status" value="3"/>
</dbReference>
<dbReference type="InterPro" id="IPR020858">
    <property type="entry name" value="Serum_albumin-like"/>
</dbReference>
<evidence type="ECO:0000256" key="5">
    <source>
        <dbReference type="ARBA" id="ARBA00023157"/>
    </source>
</evidence>
<dbReference type="OrthoDB" id="9875082at2759"/>
<keyword evidence="2" id="KW-0964">Secreted</keyword>
<accession>A0A6P8SGE3</accession>
<dbReference type="PANTHER" id="PTHR11385">
    <property type="entry name" value="SERUM ALBUMIN-RELATED"/>
    <property type="match status" value="1"/>
</dbReference>
<name>A0A6P8SGE3_GEOSA</name>
<dbReference type="SMART" id="SM00103">
    <property type="entry name" value="ALBUMIN"/>
    <property type="match status" value="3"/>
</dbReference>
<evidence type="ECO:0000313" key="8">
    <source>
        <dbReference type="Proteomes" id="UP000515159"/>
    </source>
</evidence>
<dbReference type="PANTHER" id="PTHR11385:SF14">
    <property type="entry name" value="AFAMIN"/>
    <property type="match status" value="1"/>
</dbReference>
<evidence type="ECO:0000256" key="2">
    <source>
        <dbReference type="ARBA" id="ARBA00022525"/>
    </source>
</evidence>
<feature type="signal peptide" evidence="6">
    <location>
        <begin position="1"/>
        <end position="18"/>
    </location>
</feature>
<dbReference type="InParanoid" id="A0A6P8SGE3"/>
<dbReference type="Pfam" id="PF00273">
    <property type="entry name" value="Serum_albumin"/>
    <property type="match status" value="3"/>
</dbReference>
<protein>
    <submittedName>
        <fullName evidence="9">Serum albumin-like</fullName>
    </submittedName>
</protein>
<dbReference type="InterPro" id="IPR014760">
    <property type="entry name" value="Serum_albumin_N"/>
</dbReference>
<dbReference type="GO" id="GO:0072562">
    <property type="term" value="C:blood microparticle"/>
    <property type="evidence" value="ECO:0007669"/>
    <property type="project" value="TreeGrafter"/>
</dbReference>
<reference evidence="9" key="1">
    <citation type="submission" date="2025-08" db="UniProtKB">
        <authorList>
            <consortium name="RefSeq"/>
        </authorList>
    </citation>
    <scope>IDENTIFICATION</scope>
</reference>
<dbReference type="GeneID" id="117368252"/>
<dbReference type="FunCoup" id="A0A6P8SGE3">
    <property type="interactions" value="993"/>
</dbReference>
<organism evidence="8 9">
    <name type="scientific">Geotrypetes seraphini</name>
    <name type="common">Gaboon caecilian</name>
    <name type="synonym">Caecilia seraphini</name>
    <dbReference type="NCBI Taxonomy" id="260995"/>
    <lineage>
        <taxon>Eukaryota</taxon>
        <taxon>Metazoa</taxon>
        <taxon>Chordata</taxon>
        <taxon>Craniata</taxon>
        <taxon>Vertebrata</taxon>
        <taxon>Euteleostomi</taxon>
        <taxon>Amphibia</taxon>
        <taxon>Gymnophiona</taxon>
        <taxon>Geotrypetes</taxon>
    </lineage>
</organism>
<dbReference type="PRINTS" id="PR00803">
    <property type="entry name" value="AFETOPROTEIN"/>
</dbReference>
<dbReference type="AlphaFoldDB" id="A0A6P8SGE3"/>
<feature type="domain" description="Albumin" evidence="7">
    <location>
        <begin position="410"/>
        <end position="606"/>
    </location>
</feature>
<comment type="subcellular location">
    <subcellularLocation>
        <location evidence="1">Secreted</location>
    </subcellularLocation>
</comment>
<evidence type="ECO:0000256" key="6">
    <source>
        <dbReference type="SAM" id="SignalP"/>
    </source>
</evidence>
<dbReference type="RefSeq" id="XP_033817604.1">
    <property type="nucleotide sequence ID" value="XM_033961713.1"/>
</dbReference>
<feature type="domain" description="Albumin" evidence="7">
    <location>
        <begin position="217"/>
        <end position="409"/>
    </location>
</feature>
<dbReference type="InterPro" id="IPR000264">
    <property type="entry name" value="ALB/AFP/VDB"/>
</dbReference>
<dbReference type="PRINTS" id="PR00802">
    <property type="entry name" value="SERUMALBUMIN"/>
</dbReference>
<dbReference type="Gene3D" id="1.10.246.10">
    <property type="match status" value="6"/>
</dbReference>
<sequence>MKWIALISLVILLSFTESRNLNKRDHHEGHHERTFAEMCTDVDPDTCHLLILINCVQYFPKSSESDIDHLVNHLSELEAKCKTEPQGPDCEKSLTDALLNIACSHPQAVHQNDATSECCSKTDHERNTCFQNHKNTNQGSKTPYQRPEAEEVCKNYHVDSKSVIKHFMFLYASRHTTTMPADILAASIRYKAILNECCQDVATAAECLKEKKTDVINKIKMMDAIQQHNCRVYNQYGMKVLQADKLAKVCQTFPGISTEIGVELSHRIADTNKECCEGNVMECLIKRSSIATYVCTNQDKISPNLKKCCDLEEGLRPECIVNSEHDPKPEGMSEQVRQFIDDKEVCDKYKAEGDAYINSFTCAYGARRGHFSSQLILKASNGYEKLLKECCPQEDPVECMGKGEEELKKAIAVAKTLQKVNCDALDKEGSYYYQNRLILKYFNNMPRLPTETLLELTTRMRKIAERCCKMTEEKQFPCGEMGLSMLISEMCQREEKHPINSKVKKCCTGDYFDQTTCFTEMSHDENVVPVPLTPDMFQTHANLCSDSDDAKDDRHKMLIALLRAHPNMKMEQYEKISSMFRTTLDACCKEDDHEKCIMDERPKLLKLCEELLGA</sequence>